<keyword evidence="12" id="KW-1185">Reference proteome</keyword>
<dbReference type="PANTHER" id="PTHR38686">
    <property type="entry name" value="APOLIPOPROTEIN N-ACYLTRANSFERASE"/>
    <property type="match status" value="1"/>
</dbReference>
<dbReference type="SUPFAM" id="SSF56317">
    <property type="entry name" value="Carbon-nitrogen hydrolase"/>
    <property type="match status" value="1"/>
</dbReference>
<evidence type="ECO:0000256" key="3">
    <source>
        <dbReference type="ARBA" id="ARBA00022475"/>
    </source>
</evidence>
<feature type="transmembrane region" description="Helical" evidence="9">
    <location>
        <begin position="164"/>
        <end position="184"/>
    </location>
</feature>
<evidence type="ECO:0000313" key="12">
    <source>
        <dbReference type="Proteomes" id="UP001368270"/>
    </source>
</evidence>
<feature type="transmembrane region" description="Helical" evidence="9">
    <location>
        <begin position="130"/>
        <end position="152"/>
    </location>
</feature>
<feature type="domain" description="CN hydrolase" evidence="10">
    <location>
        <begin position="229"/>
        <end position="470"/>
    </location>
</feature>
<proteinExistence type="inferred from homology"/>
<evidence type="ECO:0000256" key="8">
    <source>
        <dbReference type="ARBA" id="ARBA00023315"/>
    </source>
</evidence>
<comment type="subcellular location">
    <subcellularLocation>
        <location evidence="1 9">Cell membrane</location>
        <topology evidence="1 9">Multi-pass membrane protein</topology>
    </subcellularLocation>
</comment>
<comment type="catalytic activity">
    <reaction evidence="9">
        <text>N-terminal S-1,2-diacyl-sn-glyceryl-L-cysteinyl-[lipoprotein] + a glycerophospholipid = N-acyl-S-1,2-diacyl-sn-glyceryl-L-cysteinyl-[lipoprotein] + a 2-acyl-sn-glycero-3-phospholipid + H(+)</text>
        <dbReference type="Rhea" id="RHEA:48228"/>
        <dbReference type="Rhea" id="RHEA-COMP:14681"/>
        <dbReference type="Rhea" id="RHEA-COMP:14684"/>
        <dbReference type="ChEBI" id="CHEBI:15378"/>
        <dbReference type="ChEBI" id="CHEBI:136912"/>
        <dbReference type="ChEBI" id="CHEBI:140656"/>
        <dbReference type="ChEBI" id="CHEBI:140657"/>
        <dbReference type="ChEBI" id="CHEBI:140660"/>
        <dbReference type="EC" id="2.3.1.269"/>
    </reaction>
</comment>
<dbReference type="HAMAP" id="MF_01148">
    <property type="entry name" value="Lnt"/>
    <property type="match status" value="1"/>
</dbReference>
<comment type="similarity">
    <text evidence="2 9">Belongs to the CN hydrolase family. Apolipoprotein N-acyltransferase subfamily.</text>
</comment>
<keyword evidence="5 9" id="KW-0812">Transmembrane</keyword>
<sequence>MPMPTADLVSRYAGLPRWGRLGIWAILGVISALGQAPFGWALVSVLGFAFAFLFFERTKGTDAPTLQGWAFGFGYFLLTLQWLVSPFLVEPEQHGWMAPFALVLMPGGLALFWAAAFWGAGRLGRSSALIFALPLMELARAYVFTGFAWGMPAYGMVDSALGQVVTWVGSHGLNVFVLAIAWTVAQAINSHGQFRLAFLGLAVAAVLAILWPAPEPMAPRDDAPMIRLIQPNAAQHEKWDPDLIDDIFVRGLALTRAEADGPIALTIWPETSLPEILNYGDELLKQVTEAAGLTPVVIGANRFEGPRLFNSAALIGSDGEVHAIYDKHHLVPFGEYLPFGDFLARFGYYGMAASQGHGFSPGAGAELMDLGPLGLALPLICYEVVFPQDVRASQIRANMLMQITNDAWFGTFSGPYQHLVQAQMRAMEMGLPMVRAANTGVSAMIDARGRIVAQLPLNEAGYLDVRRQDPLPQTLYAWVGDAPVLAFLILVLLGYITVRPREFA</sequence>
<evidence type="ECO:0000256" key="6">
    <source>
        <dbReference type="ARBA" id="ARBA00022989"/>
    </source>
</evidence>
<dbReference type="NCBIfam" id="TIGR00546">
    <property type="entry name" value="lnt"/>
    <property type="match status" value="1"/>
</dbReference>
<dbReference type="CDD" id="cd07571">
    <property type="entry name" value="ALP_N-acyl_transferase"/>
    <property type="match status" value="1"/>
</dbReference>
<keyword evidence="4 9" id="KW-0808">Transferase</keyword>
<protein>
    <recommendedName>
        <fullName evidence="9">Apolipoprotein N-acyltransferase</fullName>
        <shortName evidence="9">ALP N-acyltransferase</shortName>
        <ecNumber evidence="9">2.3.1.269</ecNumber>
    </recommendedName>
</protein>
<feature type="transmembrane region" description="Helical" evidence="9">
    <location>
        <begin position="196"/>
        <end position="213"/>
    </location>
</feature>
<keyword evidence="8 9" id="KW-0012">Acyltransferase</keyword>
<dbReference type="Pfam" id="PF00795">
    <property type="entry name" value="CN_hydrolase"/>
    <property type="match status" value="1"/>
</dbReference>
<feature type="transmembrane region" description="Helical" evidence="9">
    <location>
        <begin position="475"/>
        <end position="498"/>
    </location>
</feature>
<reference evidence="11 12" key="1">
    <citation type="submission" date="2024-03" db="EMBL/GenBank/DDBJ databases">
        <title>Cognatishimia coralii sp. nov., a marine bacterium isolated from coral surrounding seawater.</title>
        <authorList>
            <person name="Liu X."/>
            <person name="Liu S."/>
            <person name="Sun H."/>
            <person name="Zhang Y."/>
        </authorList>
    </citation>
    <scope>NUCLEOTIDE SEQUENCE [LARGE SCALE GENOMIC DNA]</scope>
    <source>
        <strain evidence="11 12">D5M38</strain>
    </source>
</reference>
<evidence type="ECO:0000256" key="1">
    <source>
        <dbReference type="ARBA" id="ARBA00004651"/>
    </source>
</evidence>
<keyword evidence="7 9" id="KW-0472">Membrane</keyword>
<comment type="caution">
    <text evidence="11">The sequence shown here is derived from an EMBL/GenBank/DDBJ whole genome shotgun (WGS) entry which is preliminary data.</text>
</comment>
<feature type="transmembrane region" description="Helical" evidence="9">
    <location>
        <begin position="66"/>
        <end position="84"/>
    </location>
</feature>
<dbReference type="RefSeq" id="WP_339403047.1">
    <property type="nucleotide sequence ID" value="NZ_JBBGAZ010000003.1"/>
</dbReference>
<accession>A0ABU8QFB5</accession>
<dbReference type="Gene3D" id="3.60.110.10">
    <property type="entry name" value="Carbon-nitrogen hydrolase"/>
    <property type="match status" value="1"/>
</dbReference>
<name>A0ABU8QFB5_9RHOB</name>
<comment type="pathway">
    <text evidence="9">Protein modification; lipoprotein biosynthesis (N-acyl transfer).</text>
</comment>
<dbReference type="EC" id="2.3.1.269" evidence="9"/>
<dbReference type="PROSITE" id="PS50263">
    <property type="entry name" value="CN_HYDROLASE"/>
    <property type="match status" value="1"/>
</dbReference>
<dbReference type="Proteomes" id="UP001368270">
    <property type="component" value="Unassembled WGS sequence"/>
</dbReference>
<dbReference type="InterPro" id="IPR036526">
    <property type="entry name" value="C-N_Hydrolase_sf"/>
</dbReference>
<feature type="transmembrane region" description="Helical" evidence="9">
    <location>
        <begin position="96"/>
        <end position="118"/>
    </location>
</feature>
<evidence type="ECO:0000313" key="11">
    <source>
        <dbReference type="EMBL" id="MEJ5218105.1"/>
    </source>
</evidence>
<evidence type="ECO:0000256" key="2">
    <source>
        <dbReference type="ARBA" id="ARBA00010065"/>
    </source>
</evidence>
<keyword evidence="3 9" id="KW-1003">Cell membrane</keyword>
<dbReference type="EMBL" id="JBBGAZ010000003">
    <property type="protein sequence ID" value="MEJ5218105.1"/>
    <property type="molecule type" value="Genomic_DNA"/>
</dbReference>
<dbReference type="PANTHER" id="PTHR38686:SF1">
    <property type="entry name" value="APOLIPOPROTEIN N-ACYLTRANSFERASE"/>
    <property type="match status" value="1"/>
</dbReference>
<dbReference type="Pfam" id="PF20154">
    <property type="entry name" value="LNT_N"/>
    <property type="match status" value="1"/>
</dbReference>
<gene>
    <name evidence="9 11" type="primary">lnt</name>
    <name evidence="11" type="ORF">WG622_07620</name>
</gene>
<feature type="transmembrane region" description="Helical" evidence="9">
    <location>
        <begin position="21"/>
        <end position="54"/>
    </location>
</feature>
<dbReference type="InterPro" id="IPR004563">
    <property type="entry name" value="Apolipo_AcylTrfase"/>
</dbReference>
<organism evidence="11 12">
    <name type="scientific">Cognatishimia coralii</name>
    <dbReference type="NCBI Taxonomy" id="3083254"/>
    <lineage>
        <taxon>Bacteria</taxon>
        <taxon>Pseudomonadati</taxon>
        <taxon>Pseudomonadota</taxon>
        <taxon>Alphaproteobacteria</taxon>
        <taxon>Rhodobacterales</taxon>
        <taxon>Paracoccaceae</taxon>
        <taxon>Cognatishimia</taxon>
    </lineage>
</organism>
<keyword evidence="6 9" id="KW-1133">Transmembrane helix</keyword>
<evidence type="ECO:0000259" key="10">
    <source>
        <dbReference type="PROSITE" id="PS50263"/>
    </source>
</evidence>
<evidence type="ECO:0000256" key="5">
    <source>
        <dbReference type="ARBA" id="ARBA00022692"/>
    </source>
</evidence>
<evidence type="ECO:0000256" key="9">
    <source>
        <dbReference type="HAMAP-Rule" id="MF_01148"/>
    </source>
</evidence>
<evidence type="ECO:0000256" key="7">
    <source>
        <dbReference type="ARBA" id="ARBA00023136"/>
    </source>
</evidence>
<dbReference type="InterPro" id="IPR045378">
    <property type="entry name" value="LNT_N"/>
</dbReference>
<comment type="function">
    <text evidence="9">Catalyzes the phospholipid dependent N-acylation of the N-terminal cysteine of apolipoprotein, the last step in lipoprotein maturation.</text>
</comment>
<dbReference type="InterPro" id="IPR003010">
    <property type="entry name" value="C-N_Hydrolase"/>
</dbReference>
<evidence type="ECO:0000256" key="4">
    <source>
        <dbReference type="ARBA" id="ARBA00022679"/>
    </source>
</evidence>